<dbReference type="Proteomes" id="UP000250443">
    <property type="component" value="Unassembled WGS sequence"/>
</dbReference>
<feature type="transmembrane region" description="Helical" evidence="1">
    <location>
        <begin position="51"/>
        <end position="72"/>
    </location>
</feature>
<keyword evidence="1" id="KW-0812">Transmembrane</keyword>
<evidence type="ECO:0000313" key="2">
    <source>
        <dbReference type="EMBL" id="SPY99859.1"/>
    </source>
</evidence>
<dbReference type="AlphaFoldDB" id="A0A2X2DVX7"/>
<reference evidence="2 4" key="1">
    <citation type="submission" date="2018-06" db="EMBL/GenBank/DDBJ databases">
        <authorList>
            <consortium name="Pathogen Informatics"/>
            <person name="Doyle S."/>
        </authorList>
    </citation>
    <scope>NUCLEOTIDE SEQUENCE [LARGE SCALE GENOMIC DNA]</scope>
    <source>
        <strain evidence="2 4">NCTC11842</strain>
    </source>
</reference>
<proteinExistence type="predicted"/>
<dbReference type="InterPro" id="IPR008875">
    <property type="entry name" value="TraX"/>
</dbReference>
<dbReference type="EMBL" id="UAUF01000002">
    <property type="protein sequence ID" value="SPZ00035.1"/>
    <property type="molecule type" value="Genomic_DNA"/>
</dbReference>
<keyword evidence="1" id="KW-1133">Transmembrane helix</keyword>
<organism evidence="2 4">
    <name type="scientific">Pseudomonas luteola</name>
    <dbReference type="NCBI Taxonomy" id="47886"/>
    <lineage>
        <taxon>Bacteria</taxon>
        <taxon>Pseudomonadati</taxon>
        <taxon>Pseudomonadota</taxon>
        <taxon>Gammaproteobacteria</taxon>
        <taxon>Pseudomonadales</taxon>
        <taxon>Pseudomonadaceae</taxon>
        <taxon>Pseudomonas</taxon>
    </lineage>
</organism>
<keyword evidence="1" id="KW-0472">Membrane</keyword>
<accession>A0A2X2DVX7</accession>
<sequence length="267" mass="29213">MLDVNVTAGKVQAYSVNLAARDKSLDLIKWLALVTMVIDHLRILMPDTLSWTVVPGRAAFPLFALILAANVLRQPQGRWKTRTNSRYLMMLATFALISQPGYGYAWKHSAGNILFTLLLGLLLVLMVRHGKSNKASFLGAATLIIPVCLISDNLEYGLSGVLLPSAFLMALQKVGKVWWLLPAMLAAMANTSDFETGLALIIIPLQIIDMGEAKIYLELLVAIGGSLLGLWIKEKRLSLDIPPVGSWGYAFYPAHMGLLVLVHAAFT</sequence>
<protein>
    <submittedName>
        <fullName evidence="2">TraX family protein</fullName>
    </submittedName>
</protein>
<dbReference type="Pfam" id="PF05857">
    <property type="entry name" value="TraX"/>
    <property type="match status" value="1"/>
</dbReference>
<evidence type="ECO:0000256" key="1">
    <source>
        <dbReference type="SAM" id="Phobius"/>
    </source>
</evidence>
<name>A0A2X2DVX7_PSELU</name>
<dbReference type="EMBL" id="UAUF01000002">
    <property type="protein sequence ID" value="SPY99859.1"/>
    <property type="molecule type" value="Genomic_DNA"/>
</dbReference>
<feature type="transmembrane region" description="Helical" evidence="1">
    <location>
        <begin position="244"/>
        <end position="266"/>
    </location>
</feature>
<gene>
    <name evidence="2" type="ORF">NCTC11842_00004</name>
    <name evidence="3" type="ORF">NCTC11842_00180</name>
</gene>
<feature type="transmembrane region" description="Helical" evidence="1">
    <location>
        <begin position="215"/>
        <end position="232"/>
    </location>
</feature>
<dbReference type="RefSeq" id="WP_112297380.1">
    <property type="nucleotide sequence ID" value="NZ_UAUF01000002.1"/>
</dbReference>
<feature type="transmembrane region" description="Helical" evidence="1">
    <location>
        <begin position="108"/>
        <end position="125"/>
    </location>
</feature>
<feature type="transmembrane region" description="Helical" evidence="1">
    <location>
        <begin position="84"/>
        <end position="102"/>
    </location>
</feature>
<evidence type="ECO:0000313" key="3">
    <source>
        <dbReference type="EMBL" id="SPZ00035.1"/>
    </source>
</evidence>
<evidence type="ECO:0000313" key="4">
    <source>
        <dbReference type="Proteomes" id="UP000250443"/>
    </source>
</evidence>